<evidence type="ECO:0000313" key="4">
    <source>
        <dbReference type="Proteomes" id="UP001470230"/>
    </source>
</evidence>
<feature type="signal peptide" evidence="2">
    <location>
        <begin position="1"/>
        <end position="17"/>
    </location>
</feature>
<evidence type="ECO:0000313" key="3">
    <source>
        <dbReference type="EMBL" id="KAK8881518.1"/>
    </source>
</evidence>
<keyword evidence="4" id="KW-1185">Reference proteome</keyword>
<keyword evidence="1" id="KW-1133">Transmembrane helix</keyword>
<accession>A0ABR2JSB6</accession>
<dbReference type="Proteomes" id="UP001470230">
    <property type="component" value="Unassembled WGS sequence"/>
</dbReference>
<proteinExistence type="predicted"/>
<organism evidence="3 4">
    <name type="scientific">Tritrichomonas musculus</name>
    <dbReference type="NCBI Taxonomy" id="1915356"/>
    <lineage>
        <taxon>Eukaryota</taxon>
        <taxon>Metamonada</taxon>
        <taxon>Parabasalia</taxon>
        <taxon>Tritrichomonadida</taxon>
        <taxon>Tritrichomonadidae</taxon>
        <taxon>Tritrichomonas</taxon>
    </lineage>
</organism>
<gene>
    <name evidence="3" type="ORF">M9Y10_004257</name>
</gene>
<feature type="chain" id="PRO_5047250026" evidence="2">
    <location>
        <begin position="18"/>
        <end position="395"/>
    </location>
</feature>
<dbReference type="EMBL" id="JAPFFF010000010">
    <property type="protein sequence ID" value="KAK8881518.1"/>
    <property type="molecule type" value="Genomic_DNA"/>
</dbReference>
<name>A0ABR2JSB6_9EUKA</name>
<keyword evidence="1" id="KW-0812">Transmembrane</keyword>
<evidence type="ECO:0000256" key="2">
    <source>
        <dbReference type="SAM" id="SignalP"/>
    </source>
</evidence>
<sequence length="395" mass="44186">MLLWFLAFFLDAKMFRKEYTDEAHEDISGYDRAEIKILSNMALIFVLSPTKMKITLDDASSTTAYMSQQYSLFYFKNDATITMQISTGCSYAIFKAPEGKNRGVIQYITNSADMETPLFSMGGGAPYDSFLCYAQQPYSVTGFINGNGETINYYQNGELKSNTVSSGKKEISISSLTNSVSIIRKYASSTIEHYQFNPTKGSNYKTPTKATYNAMIMESNDAKEYPENIAMSGMCAKPGSCVSSKIEDIKSTSKTYKITINSRDLSKDIKLSYTTSFDDTKQPIDSKNFVIEDFEAFSVTIYATISGRCNQKEFKKYSSGDEYETEFTLNEDEILEVCPVGGDSGDDKCKNKVPLYIVIILAVVLVVVIIVFIIVIVVLRKKMGSYKSDKETTEV</sequence>
<keyword evidence="2" id="KW-0732">Signal</keyword>
<keyword evidence="1" id="KW-0472">Membrane</keyword>
<reference evidence="3 4" key="1">
    <citation type="submission" date="2024-04" db="EMBL/GenBank/DDBJ databases">
        <title>Tritrichomonas musculus Genome.</title>
        <authorList>
            <person name="Alves-Ferreira E."/>
            <person name="Grigg M."/>
            <person name="Lorenzi H."/>
            <person name="Galac M."/>
        </authorList>
    </citation>
    <scope>NUCLEOTIDE SEQUENCE [LARGE SCALE GENOMIC DNA]</scope>
    <source>
        <strain evidence="3 4">EAF2021</strain>
    </source>
</reference>
<protein>
    <submittedName>
        <fullName evidence="3">Uncharacterized protein</fullName>
    </submittedName>
</protein>
<feature type="transmembrane region" description="Helical" evidence="1">
    <location>
        <begin position="355"/>
        <end position="379"/>
    </location>
</feature>
<comment type="caution">
    <text evidence="3">The sequence shown here is derived from an EMBL/GenBank/DDBJ whole genome shotgun (WGS) entry which is preliminary data.</text>
</comment>
<evidence type="ECO:0000256" key="1">
    <source>
        <dbReference type="SAM" id="Phobius"/>
    </source>
</evidence>